<reference evidence="3 4" key="1">
    <citation type="submission" date="2024-01" db="EMBL/GenBank/DDBJ databases">
        <authorList>
            <person name="Allen C."/>
            <person name="Tagirdzhanova G."/>
        </authorList>
    </citation>
    <scope>NUCLEOTIDE SEQUENCE [LARGE SCALE GENOMIC DNA]</scope>
</reference>
<dbReference type="CDD" id="cd08586">
    <property type="entry name" value="PI-PLCc_BcPLC_like"/>
    <property type="match status" value="1"/>
</dbReference>
<comment type="caution">
    <text evidence="3">The sequence shown here is derived from an EMBL/GenBank/DDBJ whole genome shotgun (WGS) entry which is preliminary data.</text>
</comment>
<evidence type="ECO:0000259" key="2">
    <source>
        <dbReference type="SMART" id="SM00148"/>
    </source>
</evidence>
<organism evidence="3 4">
    <name type="scientific">Sporothrix bragantina</name>
    <dbReference type="NCBI Taxonomy" id="671064"/>
    <lineage>
        <taxon>Eukaryota</taxon>
        <taxon>Fungi</taxon>
        <taxon>Dikarya</taxon>
        <taxon>Ascomycota</taxon>
        <taxon>Pezizomycotina</taxon>
        <taxon>Sordariomycetes</taxon>
        <taxon>Sordariomycetidae</taxon>
        <taxon>Ophiostomatales</taxon>
        <taxon>Ophiostomataceae</taxon>
        <taxon>Sporothrix</taxon>
    </lineage>
</organism>
<dbReference type="PROSITE" id="PS50007">
    <property type="entry name" value="PIPLC_X_DOMAIN"/>
    <property type="match status" value="1"/>
</dbReference>
<feature type="compositionally biased region" description="Basic and acidic residues" evidence="1">
    <location>
        <begin position="311"/>
        <end position="327"/>
    </location>
</feature>
<proteinExistence type="predicted"/>
<evidence type="ECO:0000313" key="4">
    <source>
        <dbReference type="Proteomes" id="UP001642406"/>
    </source>
</evidence>
<accession>A0ABP0AX85</accession>
<dbReference type="PANTHER" id="PTHR13593:SF113">
    <property type="entry name" value="SI:DKEY-266F7.9"/>
    <property type="match status" value="1"/>
</dbReference>
<keyword evidence="4" id="KW-1185">Reference proteome</keyword>
<name>A0ABP0AX85_9PEZI</name>
<dbReference type="SUPFAM" id="SSF51695">
    <property type="entry name" value="PLC-like phosphodiesterases"/>
    <property type="match status" value="1"/>
</dbReference>
<dbReference type="Gene3D" id="3.20.20.190">
    <property type="entry name" value="Phosphatidylinositol (PI) phosphodiesterase"/>
    <property type="match status" value="1"/>
</dbReference>
<dbReference type="PANTHER" id="PTHR13593">
    <property type="match status" value="1"/>
</dbReference>
<evidence type="ECO:0000313" key="3">
    <source>
        <dbReference type="EMBL" id="CAK7211890.1"/>
    </source>
</evidence>
<gene>
    <name evidence="3" type="ORF">SBRCBS47491_001276</name>
</gene>
<evidence type="ECO:0000256" key="1">
    <source>
        <dbReference type="SAM" id="MobiDB-lite"/>
    </source>
</evidence>
<sequence>MTSLTIRNLSVTPLELTQVERYEADAVQNAKGVTDFVWGFLRMPIDYLTGCGANPAGGSTGSGLMPKEGAPPTSTDAVTDVRIGAFTTARTSVKAPNLTSEVLRLTFKAEFGGGAAHKTYTVDVPAASPRSIELHPVEGQGDGQGNQEAAAASFSAVYTASGAHLAIMSSAALDRWMATVDGSWPLSSLSLPGTHNSPAFHYALPSVRCQAVDLREQLDNGVRFFDVRVSVNPPKQPHADPRLTLVHSVFPVGLLGSHTFSELYDAVCGFLDAHPTETVLVSIKREGTGKGTDADLAHQLMNHYTGGPADLNKERPAGSESRRKEGGQPEPWRWYTESRIPSLNEARGRIVLIRRFGLPDEDAFKQIHNGSGWGLDGSVWPDNCEDGLCGTGQMRLQDFYDVLQTTTIDIKINYVRGLLAKSASANYSKIGDPNGVSAATIPPLFINFLTGSNFFNARCWPENVAAKVNPSVIEYLCVQHNETSTEGPNNVPAPGGDGSTGIVVTDWVGHRGDWDLLRCIVAWNARLQMKQ</sequence>
<dbReference type="InterPro" id="IPR017946">
    <property type="entry name" value="PLC-like_Pdiesterase_TIM-brl"/>
</dbReference>
<dbReference type="InterPro" id="IPR051057">
    <property type="entry name" value="PI-PLC_domain"/>
</dbReference>
<feature type="domain" description="Phosphatidylinositol-specific phospholipase C X" evidence="2">
    <location>
        <begin position="180"/>
        <end position="355"/>
    </location>
</feature>
<dbReference type="InterPro" id="IPR000909">
    <property type="entry name" value="PLipase_C_PInositol-sp_X_dom"/>
</dbReference>
<dbReference type="Proteomes" id="UP001642406">
    <property type="component" value="Unassembled WGS sequence"/>
</dbReference>
<dbReference type="EMBL" id="CAWUHC010000007">
    <property type="protein sequence ID" value="CAK7211890.1"/>
    <property type="molecule type" value="Genomic_DNA"/>
</dbReference>
<feature type="region of interest" description="Disordered" evidence="1">
    <location>
        <begin position="304"/>
        <end position="333"/>
    </location>
</feature>
<protein>
    <recommendedName>
        <fullName evidence="2">Phosphatidylinositol-specific phospholipase C X domain-containing protein</fullName>
    </recommendedName>
</protein>
<dbReference type="SMART" id="SM00148">
    <property type="entry name" value="PLCXc"/>
    <property type="match status" value="1"/>
</dbReference>